<proteinExistence type="predicted"/>
<evidence type="ECO:0000313" key="1">
    <source>
        <dbReference type="EMBL" id="GFN92299.1"/>
    </source>
</evidence>
<evidence type="ECO:0000313" key="2">
    <source>
        <dbReference type="Proteomes" id="UP000735302"/>
    </source>
</evidence>
<accession>A0AAV3Z9U7</accession>
<keyword evidence="2" id="KW-1185">Reference proteome</keyword>
<dbReference type="Proteomes" id="UP000735302">
    <property type="component" value="Unassembled WGS sequence"/>
</dbReference>
<dbReference type="AlphaFoldDB" id="A0AAV3Z9U7"/>
<dbReference type="Gene3D" id="3.30.70.270">
    <property type="match status" value="1"/>
</dbReference>
<dbReference type="EMBL" id="BLXT01002238">
    <property type="protein sequence ID" value="GFN92299.1"/>
    <property type="molecule type" value="Genomic_DNA"/>
</dbReference>
<organism evidence="1 2">
    <name type="scientific">Plakobranchus ocellatus</name>
    <dbReference type="NCBI Taxonomy" id="259542"/>
    <lineage>
        <taxon>Eukaryota</taxon>
        <taxon>Metazoa</taxon>
        <taxon>Spiralia</taxon>
        <taxon>Lophotrochozoa</taxon>
        <taxon>Mollusca</taxon>
        <taxon>Gastropoda</taxon>
        <taxon>Heterobranchia</taxon>
        <taxon>Euthyneura</taxon>
        <taxon>Panpulmonata</taxon>
        <taxon>Sacoglossa</taxon>
        <taxon>Placobranchoidea</taxon>
        <taxon>Plakobranchidae</taxon>
        <taxon>Plakobranchus</taxon>
    </lineage>
</organism>
<comment type="caution">
    <text evidence="1">The sequence shown here is derived from an EMBL/GenBank/DDBJ whole genome shotgun (WGS) entry which is preliminary data.</text>
</comment>
<gene>
    <name evidence="1" type="ORF">PoB_001880500</name>
</gene>
<dbReference type="InterPro" id="IPR043128">
    <property type="entry name" value="Rev_trsase/Diguanyl_cyclase"/>
</dbReference>
<reference evidence="1 2" key="1">
    <citation type="journal article" date="2021" name="Elife">
        <title>Chloroplast acquisition without the gene transfer in kleptoplastic sea slugs, Plakobranchus ocellatus.</title>
        <authorList>
            <person name="Maeda T."/>
            <person name="Takahashi S."/>
            <person name="Yoshida T."/>
            <person name="Shimamura S."/>
            <person name="Takaki Y."/>
            <person name="Nagai Y."/>
            <person name="Toyoda A."/>
            <person name="Suzuki Y."/>
            <person name="Arimoto A."/>
            <person name="Ishii H."/>
            <person name="Satoh N."/>
            <person name="Nishiyama T."/>
            <person name="Hasebe M."/>
            <person name="Maruyama T."/>
            <person name="Minagawa J."/>
            <person name="Obokata J."/>
            <person name="Shigenobu S."/>
        </authorList>
    </citation>
    <scope>NUCLEOTIDE SEQUENCE [LARGE SCALE GENOMIC DNA]</scope>
</reference>
<sequence>MGGSPVSAAILTVVEDDDEDSGCDNCGCEVLPELGGWSDQHGEKLLEDRPDLRLLADTFPLGIHPEDSVCDNGPSLWIHEDAVWDDVRGSNPDPRLKMLMRWMNHVDDLLVHKPTWEDHVRSKAALQEATAEQFYLKRIQCIFGARKIDVLGHQLIEKVIVKGKPTW</sequence>
<protein>
    <submittedName>
        <fullName evidence="1">Uncharacterized protein</fullName>
    </submittedName>
</protein>
<name>A0AAV3Z9U7_9GAST</name>